<dbReference type="EMBL" id="KQ993088">
    <property type="protein sequence ID" value="KZV49293.1"/>
    <property type="molecule type" value="Genomic_DNA"/>
</dbReference>
<evidence type="ECO:0000313" key="2">
    <source>
        <dbReference type="Proteomes" id="UP000250235"/>
    </source>
</evidence>
<keyword evidence="2" id="KW-1185">Reference proteome</keyword>
<proteinExistence type="predicted"/>
<organism evidence="1 2">
    <name type="scientific">Dorcoceras hygrometricum</name>
    <dbReference type="NCBI Taxonomy" id="472368"/>
    <lineage>
        <taxon>Eukaryota</taxon>
        <taxon>Viridiplantae</taxon>
        <taxon>Streptophyta</taxon>
        <taxon>Embryophyta</taxon>
        <taxon>Tracheophyta</taxon>
        <taxon>Spermatophyta</taxon>
        <taxon>Magnoliopsida</taxon>
        <taxon>eudicotyledons</taxon>
        <taxon>Gunneridae</taxon>
        <taxon>Pentapetalae</taxon>
        <taxon>asterids</taxon>
        <taxon>lamiids</taxon>
        <taxon>Lamiales</taxon>
        <taxon>Gesneriaceae</taxon>
        <taxon>Didymocarpoideae</taxon>
        <taxon>Trichosporeae</taxon>
        <taxon>Loxocarpinae</taxon>
        <taxon>Dorcoceras</taxon>
    </lineage>
</organism>
<dbReference type="Proteomes" id="UP000250235">
    <property type="component" value="Unassembled WGS sequence"/>
</dbReference>
<accession>A0A2Z7CR89</accession>
<protein>
    <submittedName>
        <fullName evidence="1">Cytospin-A-like</fullName>
    </submittedName>
</protein>
<name>A0A2Z7CR89_9LAMI</name>
<dbReference type="AlphaFoldDB" id="A0A2Z7CR89"/>
<reference evidence="1 2" key="1">
    <citation type="journal article" date="2015" name="Proc. Natl. Acad. Sci. U.S.A.">
        <title>The resurrection genome of Boea hygrometrica: A blueprint for survival of dehydration.</title>
        <authorList>
            <person name="Xiao L."/>
            <person name="Yang G."/>
            <person name="Zhang L."/>
            <person name="Yang X."/>
            <person name="Zhao S."/>
            <person name="Ji Z."/>
            <person name="Zhou Q."/>
            <person name="Hu M."/>
            <person name="Wang Y."/>
            <person name="Chen M."/>
            <person name="Xu Y."/>
            <person name="Jin H."/>
            <person name="Xiao X."/>
            <person name="Hu G."/>
            <person name="Bao F."/>
            <person name="Hu Y."/>
            <person name="Wan P."/>
            <person name="Li L."/>
            <person name="Deng X."/>
            <person name="Kuang T."/>
            <person name="Xiang C."/>
            <person name="Zhu J.K."/>
            <person name="Oliver M.J."/>
            <person name="He Y."/>
        </authorList>
    </citation>
    <scope>NUCLEOTIDE SEQUENCE [LARGE SCALE GENOMIC DNA]</scope>
    <source>
        <strain evidence="2">cv. XS01</strain>
    </source>
</reference>
<sequence>METVNAMINSGGHIIVAHGRVGYSIPATWPIRLPLSVCRATFDVRNQAMAKLNQLEHDEPAETMNQLQVLKERSEPAGSCIEKLAEESYSKKKIQVISTADESVSSRKDINEEKRERGSDVVLRFSRWIIVDDVISDVIQSQDSAEAIYSRSAIEEECGWVKRVVVAQKRKINRRQQQREEQKKMKQSTIILERSLFVSTAESVLAN</sequence>
<evidence type="ECO:0000313" key="1">
    <source>
        <dbReference type="EMBL" id="KZV49293.1"/>
    </source>
</evidence>
<gene>
    <name evidence="1" type="ORF">F511_37543</name>
</gene>